<accession>A0AAU9NPR9</accession>
<name>A0AAU9NPR9_9ASTR</name>
<reference evidence="1 2" key="1">
    <citation type="submission" date="2022-01" db="EMBL/GenBank/DDBJ databases">
        <authorList>
            <person name="Xiong W."/>
            <person name="Schranz E."/>
        </authorList>
    </citation>
    <scope>NUCLEOTIDE SEQUENCE [LARGE SCALE GENOMIC DNA]</scope>
</reference>
<dbReference type="AlphaFoldDB" id="A0AAU9NPR9"/>
<sequence>MDSRSRRNQPGSRPDFPWYNFPRNVNTEIYTKWNAKLDWVKQRMVHVPAFVVWYWMGSTGLMEAMEPFLDKVFESIHGPFVCMGWRRIFQIQETVYKELVMEFLSTVSFARKTGIYADDNLTFCLGGERRTLSLADFSIRIGIYLPSEVDSESYQQYIADCVRDIEGFKAEEHWYAIANDNQLPHLTLPLLPFFLLSASTTPLQVAPSIRCYFRLRFHLIPALLEPPSVRLRRYWLRQASATAADVSVRRLCFHQLLPRLTLIQLHQITFLIFLQCELKGPKGLFGRF</sequence>
<organism evidence="1 2">
    <name type="scientific">Lactuca virosa</name>
    <dbReference type="NCBI Taxonomy" id="75947"/>
    <lineage>
        <taxon>Eukaryota</taxon>
        <taxon>Viridiplantae</taxon>
        <taxon>Streptophyta</taxon>
        <taxon>Embryophyta</taxon>
        <taxon>Tracheophyta</taxon>
        <taxon>Spermatophyta</taxon>
        <taxon>Magnoliopsida</taxon>
        <taxon>eudicotyledons</taxon>
        <taxon>Gunneridae</taxon>
        <taxon>Pentapetalae</taxon>
        <taxon>asterids</taxon>
        <taxon>campanulids</taxon>
        <taxon>Asterales</taxon>
        <taxon>Asteraceae</taxon>
        <taxon>Cichorioideae</taxon>
        <taxon>Cichorieae</taxon>
        <taxon>Lactucinae</taxon>
        <taxon>Lactuca</taxon>
    </lineage>
</organism>
<evidence type="ECO:0000313" key="2">
    <source>
        <dbReference type="Proteomes" id="UP001157418"/>
    </source>
</evidence>
<dbReference type="Proteomes" id="UP001157418">
    <property type="component" value="Unassembled WGS sequence"/>
</dbReference>
<dbReference type="EMBL" id="CAKMRJ010005412">
    <property type="protein sequence ID" value="CAH1439862.1"/>
    <property type="molecule type" value="Genomic_DNA"/>
</dbReference>
<protein>
    <submittedName>
        <fullName evidence="1">Uncharacterized protein</fullName>
    </submittedName>
</protein>
<keyword evidence="2" id="KW-1185">Reference proteome</keyword>
<gene>
    <name evidence="1" type="ORF">LVIROSA_LOCUS26032</name>
</gene>
<comment type="caution">
    <text evidence="1">The sequence shown here is derived from an EMBL/GenBank/DDBJ whole genome shotgun (WGS) entry which is preliminary data.</text>
</comment>
<evidence type="ECO:0000313" key="1">
    <source>
        <dbReference type="EMBL" id="CAH1439862.1"/>
    </source>
</evidence>
<proteinExistence type="predicted"/>